<sequence>MYITIKETADYLDVPEAYVENLIRESKIRTIHDGEQYLINQSQFDTYFKQIENYRAMIQDYLNDPIPKDLDINDED</sequence>
<dbReference type="InterPro" id="IPR041657">
    <property type="entry name" value="HTH_17"/>
</dbReference>
<dbReference type="GO" id="GO:0003677">
    <property type="term" value="F:DNA binding"/>
    <property type="evidence" value="ECO:0007669"/>
    <property type="project" value="UniProtKB-KW"/>
</dbReference>
<protein>
    <submittedName>
        <fullName evidence="2">Excisionase family DNA-binding protein</fullName>
    </submittedName>
</protein>
<evidence type="ECO:0000259" key="1">
    <source>
        <dbReference type="Pfam" id="PF12728"/>
    </source>
</evidence>
<dbReference type="NCBIfam" id="TIGR01764">
    <property type="entry name" value="excise"/>
    <property type="match status" value="1"/>
</dbReference>
<dbReference type="EMBL" id="JBHSZV010000017">
    <property type="protein sequence ID" value="MFC7061703.1"/>
    <property type="molecule type" value="Genomic_DNA"/>
</dbReference>
<feature type="domain" description="Helix-turn-helix" evidence="1">
    <location>
        <begin position="2"/>
        <end position="50"/>
    </location>
</feature>
<keyword evidence="2" id="KW-0238">DNA-binding</keyword>
<name>A0ABW2EJY2_9BACI</name>
<dbReference type="InterPro" id="IPR010093">
    <property type="entry name" value="SinI_DNA-bd"/>
</dbReference>
<reference evidence="3" key="1">
    <citation type="journal article" date="2019" name="Int. J. Syst. Evol. Microbiol.">
        <title>The Global Catalogue of Microorganisms (GCM) 10K type strain sequencing project: providing services to taxonomists for standard genome sequencing and annotation.</title>
        <authorList>
            <consortium name="The Broad Institute Genomics Platform"/>
            <consortium name="The Broad Institute Genome Sequencing Center for Infectious Disease"/>
            <person name="Wu L."/>
            <person name="Ma J."/>
        </authorList>
    </citation>
    <scope>NUCLEOTIDE SEQUENCE [LARGE SCALE GENOMIC DNA]</scope>
    <source>
        <strain evidence="3">CGMCC 4.1621</strain>
    </source>
</reference>
<dbReference type="RefSeq" id="WP_204710937.1">
    <property type="nucleotide sequence ID" value="NZ_JBHSZV010000017.1"/>
</dbReference>
<evidence type="ECO:0000313" key="3">
    <source>
        <dbReference type="Proteomes" id="UP001596410"/>
    </source>
</evidence>
<dbReference type="Pfam" id="PF12728">
    <property type="entry name" value="HTH_17"/>
    <property type="match status" value="1"/>
</dbReference>
<gene>
    <name evidence="2" type="ORF">ACFQIC_07510</name>
</gene>
<comment type="caution">
    <text evidence="2">The sequence shown here is derived from an EMBL/GenBank/DDBJ whole genome shotgun (WGS) entry which is preliminary data.</text>
</comment>
<dbReference type="Proteomes" id="UP001596410">
    <property type="component" value="Unassembled WGS sequence"/>
</dbReference>
<evidence type="ECO:0000313" key="2">
    <source>
        <dbReference type="EMBL" id="MFC7061703.1"/>
    </source>
</evidence>
<proteinExistence type="predicted"/>
<keyword evidence="3" id="KW-1185">Reference proteome</keyword>
<organism evidence="2 3">
    <name type="scientific">Halobacillus seohaensis</name>
    <dbReference type="NCBI Taxonomy" id="447421"/>
    <lineage>
        <taxon>Bacteria</taxon>
        <taxon>Bacillati</taxon>
        <taxon>Bacillota</taxon>
        <taxon>Bacilli</taxon>
        <taxon>Bacillales</taxon>
        <taxon>Bacillaceae</taxon>
        <taxon>Halobacillus</taxon>
    </lineage>
</organism>
<accession>A0ABW2EJY2</accession>